<keyword evidence="4" id="KW-1185">Reference proteome</keyword>
<organism evidence="3 4">
    <name type="scientific">Austwickia chelonae NBRC 105200</name>
    <dbReference type="NCBI Taxonomy" id="1184607"/>
    <lineage>
        <taxon>Bacteria</taxon>
        <taxon>Bacillati</taxon>
        <taxon>Actinomycetota</taxon>
        <taxon>Actinomycetes</taxon>
        <taxon>Micrococcales</taxon>
        <taxon>Dermatophilaceae</taxon>
        <taxon>Austwickia</taxon>
    </lineage>
</organism>
<dbReference type="EMBL" id="BAGZ01000005">
    <property type="protein sequence ID" value="GAB77099.1"/>
    <property type="molecule type" value="Genomic_DNA"/>
</dbReference>
<dbReference type="eggNOG" id="COG1678">
    <property type="taxonomic scope" value="Bacteria"/>
</dbReference>
<evidence type="ECO:0000313" key="4">
    <source>
        <dbReference type="Proteomes" id="UP000008495"/>
    </source>
</evidence>
<name>K6VK59_9MICO</name>
<dbReference type="OrthoDB" id="9807486at2"/>
<dbReference type="HAMAP" id="MF_00758">
    <property type="entry name" value="UPF0301"/>
    <property type="match status" value="1"/>
</dbReference>
<comment type="similarity">
    <text evidence="1 2">Belongs to the UPF0301 (AlgH) family.</text>
</comment>
<reference evidence="3 4" key="1">
    <citation type="submission" date="2012-08" db="EMBL/GenBank/DDBJ databases">
        <title>Whole genome shotgun sequence of Austwickia chelonae NBRC 105200.</title>
        <authorList>
            <person name="Yoshida I."/>
            <person name="Hosoyama A."/>
            <person name="Tsuchikane K."/>
            <person name="Katsumata H."/>
            <person name="Ando Y."/>
            <person name="Ohji S."/>
            <person name="Hamada M."/>
            <person name="Tamura T."/>
            <person name="Yamazoe A."/>
            <person name="Yamazaki S."/>
            <person name="Fujita N."/>
        </authorList>
    </citation>
    <scope>NUCLEOTIDE SEQUENCE [LARGE SCALE GENOMIC DNA]</scope>
    <source>
        <strain evidence="3 4">NBRC 105200</strain>
    </source>
</reference>
<evidence type="ECO:0000256" key="1">
    <source>
        <dbReference type="ARBA" id="ARBA00009600"/>
    </source>
</evidence>
<protein>
    <recommendedName>
        <fullName evidence="2">UPF0301 protein AUCHE_05_00030</fullName>
    </recommendedName>
</protein>
<dbReference type="Gene3D" id="3.40.1740.10">
    <property type="entry name" value="VC0467-like"/>
    <property type="match status" value="1"/>
</dbReference>
<dbReference type="RefSeq" id="WP_006501851.1">
    <property type="nucleotide sequence ID" value="NZ_BAGZ01000005.1"/>
</dbReference>
<evidence type="ECO:0000313" key="3">
    <source>
        <dbReference type="EMBL" id="GAB77099.1"/>
    </source>
</evidence>
<comment type="caution">
    <text evidence="3">The sequence shown here is derived from an EMBL/GenBank/DDBJ whole genome shotgun (WGS) entry which is preliminary data.</text>
</comment>
<dbReference type="GO" id="GO:0005829">
    <property type="term" value="C:cytosol"/>
    <property type="evidence" value="ECO:0007669"/>
    <property type="project" value="TreeGrafter"/>
</dbReference>
<accession>K6VK59</accession>
<gene>
    <name evidence="3" type="ORF">AUCHE_05_00030</name>
</gene>
<dbReference type="PANTHER" id="PTHR30327:SF1">
    <property type="entry name" value="UPF0301 PROTEIN YQGE"/>
    <property type="match status" value="1"/>
</dbReference>
<dbReference type="AlphaFoldDB" id="K6VK59"/>
<dbReference type="SUPFAM" id="SSF143456">
    <property type="entry name" value="VC0467-like"/>
    <property type="match status" value="1"/>
</dbReference>
<dbReference type="Proteomes" id="UP000008495">
    <property type="component" value="Unassembled WGS sequence"/>
</dbReference>
<dbReference type="InterPro" id="IPR003774">
    <property type="entry name" value="AlgH-like"/>
</dbReference>
<sequence>METSLTGRLLVATPQITAQVFRRGVVLLLHHDTAGAHGLLLNKPIGVDVDRVLPGWGEQVCSPRELFQGGPVSMDTALGLVWLPGGDRPPAVHLLFGAVGVVDLDAPPGSVSPGAAGTRIFAGYSGWSEGQLEEEIDEGSWYVVDATPGDAFCLDPGGLWRAVLRRQPGRLAFVTHYPDEPEWN</sequence>
<dbReference type="PANTHER" id="PTHR30327">
    <property type="entry name" value="UNCHARACTERIZED PROTEIN YQGE"/>
    <property type="match status" value="1"/>
</dbReference>
<dbReference type="Pfam" id="PF02622">
    <property type="entry name" value="DUF179"/>
    <property type="match status" value="1"/>
</dbReference>
<proteinExistence type="inferred from homology"/>
<dbReference type="STRING" id="100225.SAMN05421595_0914"/>
<evidence type="ECO:0000256" key="2">
    <source>
        <dbReference type="HAMAP-Rule" id="MF_00758"/>
    </source>
</evidence>